<evidence type="ECO:0000256" key="2">
    <source>
        <dbReference type="ARBA" id="ARBA00009399"/>
    </source>
</evidence>
<comment type="similarity">
    <text evidence="2">Belongs to the GtrA family.</text>
</comment>
<sequence length="142" mass="15715">MKKLIGQIIKFGAVGFLCFFIDYFIMVGLTELAGVPSLISSGCSYTISTVVNYILSVTVVFDADKEANKAAQFTLFVILSLIGLGINQLMMWGGTSWLAGLMEQNAKLASLSRYAYMIVKIFATAVVMVYNFITRKIFIEKH</sequence>
<keyword evidence="3 6" id="KW-0812">Transmembrane</keyword>
<organism evidence="8 9">
    <name type="scientific">Laedolimicola ammoniilytica</name>
    <dbReference type="NCBI Taxonomy" id="2981771"/>
    <lineage>
        <taxon>Bacteria</taxon>
        <taxon>Bacillati</taxon>
        <taxon>Bacillota</taxon>
        <taxon>Clostridia</taxon>
        <taxon>Lachnospirales</taxon>
        <taxon>Lachnospiraceae</taxon>
        <taxon>Laedolimicola</taxon>
    </lineage>
</organism>
<feature type="transmembrane region" description="Helical" evidence="6">
    <location>
        <begin position="7"/>
        <end position="26"/>
    </location>
</feature>
<protein>
    <submittedName>
        <fullName evidence="8">GtrA family protein</fullName>
    </submittedName>
</protein>
<dbReference type="Proteomes" id="UP001652461">
    <property type="component" value="Unassembled WGS sequence"/>
</dbReference>
<name>A0ABT2RVX2_9FIRM</name>
<comment type="caution">
    <text evidence="8">The sequence shown here is derived from an EMBL/GenBank/DDBJ whole genome shotgun (WGS) entry which is preliminary data.</text>
</comment>
<evidence type="ECO:0000313" key="9">
    <source>
        <dbReference type="Proteomes" id="UP001652461"/>
    </source>
</evidence>
<evidence type="ECO:0000256" key="5">
    <source>
        <dbReference type="ARBA" id="ARBA00023136"/>
    </source>
</evidence>
<keyword evidence="9" id="KW-1185">Reference proteome</keyword>
<feature type="transmembrane region" description="Helical" evidence="6">
    <location>
        <begin position="114"/>
        <end position="133"/>
    </location>
</feature>
<evidence type="ECO:0000256" key="1">
    <source>
        <dbReference type="ARBA" id="ARBA00004141"/>
    </source>
</evidence>
<evidence type="ECO:0000313" key="8">
    <source>
        <dbReference type="EMBL" id="MCU6696467.1"/>
    </source>
</evidence>
<dbReference type="PANTHER" id="PTHR38459:SF1">
    <property type="entry name" value="PROPHAGE BACTOPRENOL-LINKED GLUCOSE TRANSLOCASE HOMOLOG"/>
    <property type="match status" value="1"/>
</dbReference>
<dbReference type="InterPro" id="IPR007267">
    <property type="entry name" value="GtrA_DPMS_TM"/>
</dbReference>
<dbReference type="EMBL" id="JAOQKC010000006">
    <property type="protein sequence ID" value="MCU6696467.1"/>
    <property type="molecule type" value="Genomic_DNA"/>
</dbReference>
<accession>A0ABT2RVX2</accession>
<keyword evidence="4 6" id="KW-1133">Transmembrane helix</keyword>
<evidence type="ECO:0000256" key="4">
    <source>
        <dbReference type="ARBA" id="ARBA00022989"/>
    </source>
</evidence>
<proteinExistence type="inferred from homology"/>
<gene>
    <name evidence="8" type="ORF">OCV63_06085</name>
</gene>
<comment type="subcellular location">
    <subcellularLocation>
        <location evidence="1">Membrane</location>
        <topology evidence="1">Multi-pass membrane protein</topology>
    </subcellularLocation>
</comment>
<dbReference type="InterPro" id="IPR051401">
    <property type="entry name" value="GtrA_CellWall_Glycosyl"/>
</dbReference>
<keyword evidence="5 6" id="KW-0472">Membrane</keyword>
<dbReference type="RefSeq" id="WP_158362780.1">
    <property type="nucleotide sequence ID" value="NZ_JAOQKC010000006.1"/>
</dbReference>
<feature type="transmembrane region" description="Helical" evidence="6">
    <location>
        <begin position="38"/>
        <end position="61"/>
    </location>
</feature>
<feature type="transmembrane region" description="Helical" evidence="6">
    <location>
        <begin position="73"/>
        <end position="94"/>
    </location>
</feature>
<evidence type="ECO:0000256" key="3">
    <source>
        <dbReference type="ARBA" id="ARBA00022692"/>
    </source>
</evidence>
<dbReference type="Pfam" id="PF04138">
    <property type="entry name" value="GtrA_DPMS_TM"/>
    <property type="match status" value="1"/>
</dbReference>
<feature type="domain" description="GtrA/DPMS transmembrane" evidence="7">
    <location>
        <begin position="10"/>
        <end position="139"/>
    </location>
</feature>
<reference evidence="8 9" key="1">
    <citation type="journal article" date="2021" name="ISME Commun">
        <title>Automated analysis of genomic sequences facilitates high-throughput and comprehensive description of bacteria.</title>
        <authorList>
            <person name="Hitch T.C.A."/>
        </authorList>
    </citation>
    <scope>NUCLEOTIDE SEQUENCE [LARGE SCALE GENOMIC DNA]</scope>
    <source>
        <strain evidence="8 9">Sanger_04</strain>
    </source>
</reference>
<dbReference type="PANTHER" id="PTHR38459">
    <property type="entry name" value="PROPHAGE BACTOPRENOL-LINKED GLUCOSE TRANSLOCASE HOMOLOG"/>
    <property type="match status" value="1"/>
</dbReference>
<evidence type="ECO:0000256" key="6">
    <source>
        <dbReference type="SAM" id="Phobius"/>
    </source>
</evidence>
<evidence type="ECO:0000259" key="7">
    <source>
        <dbReference type="Pfam" id="PF04138"/>
    </source>
</evidence>